<dbReference type="KEGG" id="ftj:FTUN_4682"/>
<evidence type="ECO:0000313" key="3">
    <source>
        <dbReference type="Proteomes" id="UP000503447"/>
    </source>
</evidence>
<gene>
    <name evidence="2" type="ORF">FTUN_4682</name>
</gene>
<keyword evidence="3" id="KW-1185">Reference proteome</keyword>
<reference evidence="3" key="1">
    <citation type="submission" date="2020-05" db="EMBL/GenBank/DDBJ databases">
        <title>Frigoriglobus tundricola gen. nov., sp. nov., a psychrotolerant cellulolytic planctomycete of the family Gemmataceae with two divergent copies of 16S rRNA gene.</title>
        <authorList>
            <person name="Kulichevskaya I.S."/>
            <person name="Ivanova A.A."/>
            <person name="Naumoff D.G."/>
            <person name="Beletsky A.V."/>
            <person name="Rijpstra W.I.C."/>
            <person name="Sinninghe Damste J.S."/>
            <person name="Mardanov A.V."/>
            <person name="Ravin N.V."/>
            <person name="Dedysh S.N."/>
        </authorList>
    </citation>
    <scope>NUCLEOTIDE SEQUENCE [LARGE SCALE GENOMIC DNA]</scope>
    <source>
        <strain evidence="3">PL17</strain>
    </source>
</reference>
<evidence type="ECO:0000313" key="2">
    <source>
        <dbReference type="EMBL" id="QJW97117.1"/>
    </source>
</evidence>
<name>A0A6M5YSS5_9BACT</name>
<evidence type="ECO:0000256" key="1">
    <source>
        <dbReference type="SAM" id="MobiDB-lite"/>
    </source>
</evidence>
<feature type="region of interest" description="Disordered" evidence="1">
    <location>
        <begin position="1"/>
        <end position="114"/>
    </location>
</feature>
<feature type="compositionally biased region" description="Basic residues" evidence="1">
    <location>
        <begin position="14"/>
        <end position="35"/>
    </location>
</feature>
<accession>A0A6M5YSS5</accession>
<dbReference type="EMBL" id="CP053452">
    <property type="protein sequence ID" value="QJW97117.1"/>
    <property type="molecule type" value="Genomic_DNA"/>
</dbReference>
<organism evidence="2 3">
    <name type="scientific">Frigoriglobus tundricola</name>
    <dbReference type="NCBI Taxonomy" id="2774151"/>
    <lineage>
        <taxon>Bacteria</taxon>
        <taxon>Pseudomonadati</taxon>
        <taxon>Planctomycetota</taxon>
        <taxon>Planctomycetia</taxon>
        <taxon>Gemmatales</taxon>
        <taxon>Gemmataceae</taxon>
        <taxon>Frigoriglobus</taxon>
    </lineage>
</organism>
<protein>
    <submittedName>
        <fullName evidence="2">Uncharacterized protein</fullName>
    </submittedName>
</protein>
<sequence>MGRVRNGATARAGRFGRVRHLRPARGARHPARRPRARPDPVGAETPRARPAPRPAPAARTPDPTGDPPRRRDAVGPDATGLPGDPRLTAPAPVHWHTTDGTEEPGGAITSAPPPRSVVWKKMKRNLLFWQTASDTIQASVFGPPAVTPGQTTRLTVFLHPPGAAGSVRTLSRAFQHDAELIGTGYLTREVRRTSEIAVHLSVANAGVAKTLLRCQWRGQPQRLGFDLHVPWESPEGASPGLVSVGLSGVRIGQIEFQFHVLPRKA</sequence>
<dbReference type="Proteomes" id="UP000503447">
    <property type="component" value="Chromosome"/>
</dbReference>
<dbReference type="AlphaFoldDB" id="A0A6M5YSS5"/>
<proteinExistence type="predicted"/>